<comment type="similarity">
    <text evidence="2">Belongs to the membrane-bound acyltransferase family.</text>
</comment>
<dbReference type="Proteomes" id="UP000194127">
    <property type="component" value="Unassembled WGS sequence"/>
</dbReference>
<reference evidence="7 8" key="1">
    <citation type="submission" date="2017-04" db="EMBL/GenBank/DDBJ databases">
        <title>Genome Sequence of the Model Brown-Rot Fungus Postia placenta SB12.</title>
        <authorList>
            <consortium name="DOE Joint Genome Institute"/>
            <person name="Gaskell J."/>
            <person name="Kersten P."/>
            <person name="Larrondo L.F."/>
            <person name="Canessa P."/>
            <person name="Martinez D."/>
            <person name="Hibbett D."/>
            <person name="Schmoll M."/>
            <person name="Kubicek C.P."/>
            <person name="Martinez A.T."/>
            <person name="Yadav J."/>
            <person name="Master E."/>
            <person name="Magnuson J.K."/>
            <person name="James T."/>
            <person name="Yaver D."/>
            <person name="Berka R."/>
            <person name="Labutti K."/>
            <person name="Lipzen A."/>
            <person name="Aerts A."/>
            <person name="Barry K."/>
            <person name="Henrissat B."/>
            <person name="Blanchette R."/>
            <person name="Grigoriev I."/>
            <person name="Cullen D."/>
        </authorList>
    </citation>
    <scope>NUCLEOTIDE SEQUENCE [LARGE SCALE GENOMIC DNA]</scope>
    <source>
        <strain evidence="7 8">MAD-698-R-SB12</strain>
    </source>
</reference>
<dbReference type="EMBL" id="KZ110603">
    <property type="protein sequence ID" value="OSX59007.1"/>
    <property type="molecule type" value="Genomic_DNA"/>
</dbReference>
<dbReference type="GO" id="GO:0016020">
    <property type="term" value="C:membrane"/>
    <property type="evidence" value="ECO:0007669"/>
    <property type="project" value="UniProtKB-SubCell"/>
</dbReference>
<name>A0A1X6MRJ1_9APHY</name>
<dbReference type="GO" id="GO:0005783">
    <property type="term" value="C:endoplasmic reticulum"/>
    <property type="evidence" value="ECO:0007669"/>
    <property type="project" value="TreeGrafter"/>
</dbReference>
<dbReference type="InterPro" id="IPR051085">
    <property type="entry name" value="MB_O-acyltransferase"/>
</dbReference>
<dbReference type="OrthoDB" id="420606at2759"/>
<feature type="transmembrane region" description="Helical" evidence="6">
    <location>
        <begin position="440"/>
        <end position="466"/>
    </location>
</feature>
<dbReference type="STRING" id="670580.A0A1X6MRJ1"/>
<dbReference type="AlphaFoldDB" id="A0A1X6MRJ1"/>
<feature type="transmembrane region" description="Helical" evidence="6">
    <location>
        <begin position="160"/>
        <end position="184"/>
    </location>
</feature>
<keyword evidence="8" id="KW-1185">Reference proteome</keyword>
<dbReference type="GO" id="GO:0008374">
    <property type="term" value="F:O-acyltransferase activity"/>
    <property type="evidence" value="ECO:0007669"/>
    <property type="project" value="TreeGrafter"/>
</dbReference>
<feature type="transmembrane region" description="Helical" evidence="6">
    <location>
        <begin position="472"/>
        <end position="493"/>
    </location>
</feature>
<evidence type="ECO:0000256" key="1">
    <source>
        <dbReference type="ARBA" id="ARBA00004141"/>
    </source>
</evidence>
<proteinExistence type="inferred from homology"/>
<evidence type="ECO:0000256" key="2">
    <source>
        <dbReference type="ARBA" id="ARBA00010323"/>
    </source>
</evidence>
<comment type="subcellular location">
    <subcellularLocation>
        <location evidence="1">Membrane</location>
        <topology evidence="1">Multi-pass membrane protein</topology>
    </subcellularLocation>
</comment>
<evidence type="ECO:0000256" key="3">
    <source>
        <dbReference type="ARBA" id="ARBA00022692"/>
    </source>
</evidence>
<evidence type="ECO:0000256" key="5">
    <source>
        <dbReference type="ARBA" id="ARBA00023136"/>
    </source>
</evidence>
<evidence type="ECO:0000256" key="6">
    <source>
        <dbReference type="SAM" id="Phobius"/>
    </source>
</evidence>
<dbReference type="InterPro" id="IPR004299">
    <property type="entry name" value="MBOAT_fam"/>
</dbReference>
<feature type="transmembrane region" description="Helical" evidence="6">
    <location>
        <begin position="297"/>
        <end position="315"/>
    </location>
</feature>
<organism evidence="7 8">
    <name type="scientific">Postia placenta MAD-698-R-SB12</name>
    <dbReference type="NCBI Taxonomy" id="670580"/>
    <lineage>
        <taxon>Eukaryota</taxon>
        <taxon>Fungi</taxon>
        <taxon>Dikarya</taxon>
        <taxon>Basidiomycota</taxon>
        <taxon>Agaricomycotina</taxon>
        <taxon>Agaricomycetes</taxon>
        <taxon>Polyporales</taxon>
        <taxon>Adustoporiaceae</taxon>
        <taxon>Rhodonia</taxon>
    </lineage>
</organism>
<dbReference type="GeneID" id="36331466"/>
<sequence>MHGDTILQMPTDLRPPTSSFELVHEGTRKRRGLTRLTVDIPSSYKPQVENEPHPLPRWRTPEFIAYIIIVCIVVPIMIWIPISLSHPSHTNYPLYQRRLSKGWLFGRSVDNSDVQYRSFRNNLPSLMLLSGAFFGCKLLYTHISRRLTSLSPNNLHLVPFLFAFSLLMLAGLHGMSAVKVLVILTLNYVIAKSCRGSKLGPVLTWIFNAIVLFANERNEGYRFAAIHPSLDVLDNIKGVYPRWHVSFNITMLRLVSFNMDYYWACNKAGPVDVNTALSEKQRPRIAHSLNTYTYMNYIAYALYAPLYIAGPIMTFNDFMWQLSRPIAVPVRTTISYLLRFVVCLLTMEFILHFMYVVAIKDSKAWGGDTPAELSMIGFWNLIIVWLKARLLIPWRFFRLWALADGIDPPENMVRCMANNYSTLGFWRSWHRSYNLWIVRYIYIPLGGSNNVVFTTLLVFSFVALWHDLSFKLLAWGWLVSLFILPELVARHLLPPRKYGTQTWYRHVCAIGAVFSILMMMTANLVGFVIGTDGMSFMLQQLISGWEGIRFMAVACGCLFVAAQVMFEYREEELRQGIVRRC</sequence>
<gene>
    <name evidence="7" type="ORF">POSPLADRAFT_1151293</name>
</gene>
<evidence type="ECO:0000313" key="7">
    <source>
        <dbReference type="EMBL" id="OSX59007.1"/>
    </source>
</evidence>
<keyword evidence="3 6" id="KW-0812">Transmembrane</keyword>
<feature type="transmembrane region" description="Helical" evidence="6">
    <location>
        <begin position="375"/>
        <end position="392"/>
    </location>
</feature>
<evidence type="ECO:0000313" key="8">
    <source>
        <dbReference type="Proteomes" id="UP000194127"/>
    </source>
</evidence>
<dbReference type="PANTHER" id="PTHR13285">
    <property type="entry name" value="ACYLTRANSFERASE"/>
    <property type="match status" value="1"/>
</dbReference>
<accession>A0A1X6MRJ1</accession>
<keyword evidence="5 6" id="KW-0472">Membrane</keyword>
<evidence type="ECO:0008006" key="9">
    <source>
        <dbReference type="Google" id="ProtNLM"/>
    </source>
</evidence>
<feature type="transmembrane region" description="Helical" evidence="6">
    <location>
        <begin position="63"/>
        <end position="82"/>
    </location>
</feature>
<feature type="transmembrane region" description="Helical" evidence="6">
    <location>
        <begin position="123"/>
        <end position="140"/>
    </location>
</feature>
<dbReference type="GO" id="GO:0006506">
    <property type="term" value="P:GPI anchor biosynthetic process"/>
    <property type="evidence" value="ECO:0007669"/>
    <property type="project" value="TreeGrafter"/>
</dbReference>
<dbReference type="RefSeq" id="XP_024335801.1">
    <property type="nucleotide sequence ID" value="XM_024486517.1"/>
</dbReference>
<feature type="transmembrane region" description="Helical" evidence="6">
    <location>
        <begin position="505"/>
        <end position="528"/>
    </location>
</feature>
<feature type="transmembrane region" description="Helical" evidence="6">
    <location>
        <begin position="336"/>
        <end position="355"/>
    </location>
</feature>
<dbReference type="PANTHER" id="PTHR13285:SF18">
    <property type="entry name" value="PROTEIN-CYSTEINE N-PALMITOYLTRANSFERASE RASP"/>
    <property type="match status" value="1"/>
</dbReference>
<feature type="transmembrane region" description="Helical" evidence="6">
    <location>
        <begin position="548"/>
        <end position="566"/>
    </location>
</feature>
<evidence type="ECO:0000256" key="4">
    <source>
        <dbReference type="ARBA" id="ARBA00022989"/>
    </source>
</evidence>
<protein>
    <recommendedName>
        <fullName evidence="9">MBOAT-domain-containing protein</fullName>
    </recommendedName>
</protein>
<keyword evidence="4 6" id="KW-1133">Transmembrane helix</keyword>
<dbReference type="Pfam" id="PF03062">
    <property type="entry name" value="MBOAT"/>
    <property type="match status" value="1"/>
</dbReference>